<dbReference type="InterPro" id="IPR026873">
    <property type="entry name" value="Ptb1"/>
</dbReference>
<dbReference type="InterPro" id="IPR008930">
    <property type="entry name" value="Terpenoid_cyclase/PrenylTrfase"/>
</dbReference>
<dbReference type="FunFam" id="1.50.10.20:FF:000012">
    <property type="entry name" value="Geranylgeranyl transferase type-2 subunit beta"/>
    <property type="match status" value="1"/>
</dbReference>
<dbReference type="STRING" id="400727.A0A2T7NLY6"/>
<proteinExistence type="inferred from homology"/>
<dbReference type="InterPro" id="IPR045089">
    <property type="entry name" value="PGGT1B-like"/>
</dbReference>
<dbReference type="GO" id="GO:0005968">
    <property type="term" value="C:Rab-protein geranylgeranyltransferase complex"/>
    <property type="evidence" value="ECO:0007669"/>
    <property type="project" value="UniProtKB-UniRule"/>
</dbReference>
<evidence type="ECO:0000259" key="10">
    <source>
        <dbReference type="Pfam" id="PF00432"/>
    </source>
</evidence>
<dbReference type="PANTHER" id="PTHR11774">
    <property type="entry name" value="GERANYLGERANYL TRANSFERASE TYPE BETA SUBUNIT"/>
    <property type="match status" value="1"/>
</dbReference>
<evidence type="ECO:0000256" key="5">
    <source>
        <dbReference type="ARBA" id="ARBA00022723"/>
    </source>
</evidence>
<dbReference type="GO" id="GO:0004663">
    <property type="term" value="F:Rab geranylgeranyltransferase activity"/>
    <property type="evidence" value="ECO:0007669"/>
    <property type="project" value="UniProtKB-UniRule"/>
</dbReference>
<evidence type="ECO:0000256" key="8">
    <source>
        <dbReference type="ARBA" id="ARBA00047658"/>
    </source>
</evidence>
<gene>
    <name evidence="11" type="ORF">C0Q70_17976</name>
</gene>
<keyword evidence="4 9" id="KW-0808">Transferase</keyword>
<keyword evidence="12" id="KW-1185">Reference proteome</keyword>
<dbReference type="GO" id="GO:0046872">
    <property type="term" value="F:metal ion binding"/>
    <property type="evidence" value="ECO:0007669"/>
    <property type="project" value="UniProtKB-KW"/>
</dbReference>
<dbReference type="OrthoDB" id="5428259at2759"/>
<dbReference type="Pfam" id="PF00432">
    <property type="entry name" value="Prenyltrans"/>
    <property type="match status" value="1"/>
</dbReference>
<evidence type="ECO:0000256" key="3">
    <source>
        <dbReference type="ARBA" id="ARBA00022602"/>
    </source>
</evidence>
<dbReference type="Gene3D" id="1.50.10.20">
    <property type="match status" value="1"/>
</dbReference>
<feature type="domain" description="Prenyltransferase alpha-alpha toroid" evidence="10">
    <location>
        <begin position="57"/>
        <end position="267"/>
    </location>
</feature>
<keyword evidence="3 9" id="KW-0637">Prenyltransferase</keyword>
<name>A0A2T7NLY6_POMCA</name>
<comment type="caution">
    <text evidence="11">The sequence shown here is derived from an EMBL/GenBank/DDBJ whole genome shotgun (WGS) entry which is preliminary data.</text>
</comment>
<comment type="catalytic activity">
    <reaction evidence="8 9">
        <text>geranylgeranyl diphosphate + L-cysteinyl-[protein] = S-geranylgeranyl-L-cysteinyl-[protein] + diphosphate</text>
        <dbReference type="Rhea" id="RHEA:21240"/>
        <dbReference type="Rhea" id="RHEA-COMP:10131"/>
        <dbReference type="Rhea" id="RHEA-COMP:11537"/>
        <dbReference type="ChEBI" id="CHEBI:29950"/>
        <dbReference type="ChEBI" id="CHEBI:33019"/>
        <dbReference type="ChEBI" id="CHEBI:57533"/>
        <dbReference type="ChEBI" id="CHEBI:86021"/>
        <dbReference type="EC" id="2.5.1.60"/>
    </reaction>
</comment>
<dbReference type="CDD" id="cd02894">
    <property type="entry name" value="GGTase-II"/>
    <property type="match status" value="1"/>
</dbReference>
<keyword evidence="5 9" id="KW-0479">Metal-binding</keyword>
<keyword evidence="7 9" id="KW-0862">Zinc</keyword>
<dbReference type="SUPFAM" id="SSF48239">
    <property type="entry name" value="Terpenoid cyclases/Protein prenyltransferases"/>
    <property type="match status" value="1"/>
</dbReference>
<reference evidence="11 12" key="1">
    <citation type="submission" date="2018-04" db="EMBL/GenBank/DDBJ databases">
        <title>The genome of golden apple snail Pomacea canaliculata provides insight into stress tolerance and invasive adaptation.</title>
        <authorList>
            <person name="Liu C."/>
            <person name="Liu B."/>
            <person name="Ren Y."/>
            <person name="Zhang Y."/>
            <person name="Wang H."/>
            <person name="Li S."/>
            <person name="Jiang F."/>
            <person name="Yin L."/>
            <person name="Zhang G."/>
            <person name="Qian W."/>
            <person name="Fan W."/>
        </authorList>
    </citation>
    <scope>NUCLEOTIDE SEQUENCE [LARGE SCALE GENOMIC DNA]</scope>
    <source>
        <strain evidence="11">SZHN2017</strain>
        <tissue evidence="11">Muscle</tissue>
    </source>
</reference>
<evidence type="ECO:0000313" key="12">
    <source>
        <dbReference type="Proteomes" id="UP000245119"/>
    </source>
</evidence>
<dbReference type="Proteomes" id="UP000245119">
    <property type="component" value="Linkage Group LG11"/>
</dbReference>
<evidence type="ECO:0000256" key="6">
    <source>
        <dbReference type="ARBA" id="ARBA00022737"/>
    </source>
</evidence>
<accession>A0A2T7NLY6</accession>
<protein>
    <recommendedName>
        <fullName evidence="9">Geranylgeranyl transferase type-2 subunit beta</fullName>
        <ecNumber evidence="9">2.5.1.60</ecNumber>
    </recommendedName>
</protein>
<organism evidence="11 12">
    <name type="scientific">Pomacea canaliculata</name>
    <name type="common">Golden apple snail</name>
    <dbReference type="NCBI Taxonomy" id="400727"/>
    <lineage>
        <taxon>Eukaryota</taxon>
        <taxon>Metazoa</taxon>
        <taxon>Spiralia</taxon>
        <taxon>Lophotrochozoa</taxon>
        <taxon>Mollusca</taxon>
        <taxon>Gastropoda</taxon>
        <taxon>Caenogastropoda</taxon>
        <taxon>Architaenioglossa</taxon>
        <taxon>Ampullarioidea</taxon>
        <taxon>Ampullariidae</taxon>
        <taxon>Pomacea</taxon>
    </lineage>
</organism>
<evidence type="ECO:0000256" key="7">
    <source>
        <dbReference type="ARBA" id="ARBA00022833"/>
    </source>
</evidence>
<dbReference type="InterPro" id="IPR001330">
    <property type="entry name" value="Prenyltrans"/>
</dbReference>
<evidence type="ECO:0000256" key="2">
    <source>
        <dbReference type="ARBA" id="ARBA00011355"/>
    </source>
</evidence>
<comment type="similarity">
    <text evidence="1 9">Belongs to the protein prenyltransferase subunit beta family.</text>
</comment>
<evidence type="ECO:0000256" key="4">
    <source>
        <dbReference type="ARBA" id="ARBA00022679"/>
    </source>
</evidence>
<sequence>MDSPMEVKNRQLNPDPVSCGTPVKDVILPDNAPKELLLQKHADYIAAYGNKKDDYILTLYDAVDEIDIDNLVKWVVSMQQEDGSFYGDKWGEVDTRFSFCATACLTLLGRQDAMNVDKAVEFVLSCMNFDGGFGCRPGSESHSGQIYCCVGFLAITGHLHNVDADRLGWWLCERQLPSGGLNGRPEKLPDVCYSWWVLASMAIIGRLHWIDKEKLRRFILACQDEETGGFADRPGDMVDPFHTLFGLAGLSLLGDKSVLPVNPVYCMPEDVIRKLSLNNYEVDER</sequence>
<evidence type="ECO:0000256" key="9">
    <source>
        <dbReference type="RuleBase" id="RU365076"/>
    </source>
</evidence>
<evidence type="ECO:0000313" key="11">
    <source>
        <dbReference type="EMBL" id="PVD22171.1"/>
    </source>
</evidence>
<keyword evidence="6" id="KW-0677">Repeat</keyword>
<dbReference type="EMBL" id="PZQS01000011">
    <property type="protein sequence ID" value="PVD22171.1"/>
    <property type="molecule type" value="Genomic_DNA"/>
</dbReference>
<dbReference type="EC" id="2.5.1.60" evidence="9"/>
<dbReference type="GO" id="GO:0072657">
    <property type="term" value="P:protein localization to membrane"/>
    <property type="evidence" value="ECO:0007669"/>
    <property type="project" value="UniProtKB-ARBA"/>
</dbReference>
<dbReference type="AlphaFoldDB" id="A0A2T7NLY6"/>
<comment type="cofactor">
    <cofactor evidence="9">
        <name>Zn(2+)</name>
        <dbReference type="ChEBI" id="CHEBI:29105"/>
    </cofactor>
    <text evidence="9">Binds 1 zinc ion per subunit.</text>
</comment>
<comment type="function">
    <text evidence="9">Catalyzes the transfer of a geranylgeranyl moiety from geranylgeranyl diphosphate to both cysteines of proteins with the C-terminal sequence -XXCC, -XCXC and -CCXX.</text>
</comment>
<comment type="subunit">
    <text evidence="2">Heterodimer of an alpha and a beta subunit.</text>
</comment>
<dbReference type="PANTHER" id="PTHR11774:SF11">
    <property type="entry name" value="GERANYLGERANYL TRANSFERASE TYPE-2 SUBUNIT BETA"/>
    <property type="match status" value="1"/>
</dbReference>
<evidence type="ECO:0000256" key="1">
    <source>
        <dbReference type="ARBA" id="ARBA00010497"/>
    </source>
</evidence>